<gene>
    <name evidence="1" type="ORF">HA252_03320</name>
</gene>
<evidence type="ECO:0000313" key="2">
    <source>
        <dbReference type="Proteomes" id="UP000564964"/>
    </source>
</evidence>
<evidence type="ECO:0000313" key="1">
    <source>
        <dbReference type="EMBL" id="HIH16410.1"/>
    </source>
</evidence>
<dbReference type="EMBL" id="DUGH01000081">
    <property type="protein sequence ID" value="HIH16410.1"/>
    <property type="molecule type" value="Genomic_DNA"/>
</dbReference>
<sequence>MRLALVSSEDSALDIHKEVRAALEKEIINVEVVEQKLPQVLDIPVWVGENPGYDLYFVFVVYRRPRVEHKVLLEKLVSLEMDGKARILKAVSKLDDEWDRDELAQKWVKKILRQLFPGEAEPVAGEAG</sequence>
<comment type="caution">
    <text evidence="1">The sequence shown here is derived from an EMBL/GenBank/DDBJ whole genome shotgun (WGS) entry which is preliminary data.</text>
</comment>
<proteinExistence type="predicted"/>
<reference evidence="2" key="1">
    <citation type="journal article" date="2020" name="bioRxiv">
        <title>A rank-normalized archaeal taxonomy based on genome phylogeny resolves widespread incomplete and uneven classifications.</title>
        <authorList>
            <person name="Rinke C."/>
            <person name="Chuvochina M."/>
            <person name="Mussig A.J."/>
            <person name="Chaumeil P.-A."/>
            <person name="Waite D.W."/>
            <person name="Whitman W.B."/>
            <person name="Parks D.H."/>
            <person name="Hugenholtz P."/>
        </authorList>
    </citation>
    <scope>NUCLEOTIDE SEQUENCE [LARGE SCALE GENOMIC DNA]</scope>
</reference>
<organism evidence="1 2">
    <name type="scientific">Candidatus Iainarchaeum sp</name>
    <dbReference type="NCBI Taxonomy" id="3101447"/>
    <lineage>
        <taxon>Archaea</taxon>
        <taxon>Candidatus Iainarchaeota</taxon>
        <taxon>Candidatus Iainarchaeia</taxon>
        <taxon>Candidatus Iainarchaeales</taxon>
        <taxon>Candidatus Iainarchaeaceae</taxon>
        <taxon>Candidatus Iainarchaeum</taxon>
    </lineage>
</organism>
<name>A0A7J4JGZ0_9ARCH</name>
<protein>
    <submittedName>
        <fullName evidence="1">Uncharacterized protein</fullName>
    </submittedName>
</protein>
<accession>A0A7J4JGZ0</accession>
<dbReference type="AlphaFoldDB" id="A0A7J4JGZ0"/>
<dbReference type="Proteomes" id="UP000564964">
    <property type="component" value="Unassembled WGS sequence"/>
</dbReference>